<sequence>MIKISKYFIPYILIMFMVGFHKSFFISLFWVFVHEFSHALMAKFLGVKKVKIKITPIGFSMTGDELKDISFAKEVAIVIAGPAANIIIALIFYLLYKSYHFDIFEISMKTNLVLGCFNLLPALPLDGSRLLNLCLQRKYTCKKAHKIKVNTSMIIGALIFSYFIFLVFNKILNISLGLLSFFIINISYKEKGRIVYIIIGDIMKKKVKFLKNRCIENKSLCISYKYTLLETLSLIDKNKYYTFVVLEDDMKVIDIVYEQEIIEGLKSYGNITLDEYIIIRQGNKL</sequence>
<evidence type="ECO:0000313" key="14">
    <source>
        <dbReference type="EMBL" id="PPK47958.1"/>
    </source>
</evidence>
<dbReference type="Proteomes" id="UP000239863">
    <property type="component" value="Unassembled WGS sequence"/>
</dbReference>
<feature type="domain" description="Peptidase M50" evidence="13">
    <location>
        <begin position="28"/>
        <end position="96"/>
    </location>
</feature>
<comment type="cofactor">
    <cofactor evidence="1">
        <name>Zn(2+)</name>
        <dbReference type="ChEBI" id="CHEBI:29105"/>
    </cofactor>
</comment>
<dbReference type="GO" id="GO:0046872">
    <property type="term" value="F:metal ion binding"/>
    <property type="evidence" value="ECO:0007669"/>
    <property type="project" value="UniProtKB-KW"/>
</dbReference>
<feature type="transmembrane region" description="Helical" evidence="12">
    <location>
        <begin position="171"/>
        <end position="188"/>
    </location>
</feature>
<dbReference type="InterPro" id="IPR008915">
    <property type="entry name" value="Peptidase_M50"/>
</dbReference>
<dbReference type="GO" id="GO:0008237">
    <property type="term" value="F:metallopeptidase activity"/>
    <property type="evidence" value="ECO:0007669"/>
    <property type="project" value="UniProtKB-KW"/>
</dbReference>
<comment type="subcellular location">
    <subcellularLocation>
        <location evidence="2">Membrane</location>
        <topology evidence="2">Multi-pass membrane protein</topology>
    </subcellularLocation>
</comment>
<reference evidence="14 15" key="1">
    <citation type="submission" date="2018-02" db="EMBL/GenBank/DDBJ databases">
        <title>Genomic Encyclopedia of Archaeal and Bacterial Type Strains, Phase II (KMG-II): from individual species to whole genera.</title>
        <authorList>
            <person name="Goeker M."/>
        </authorList>
    </citation>
    <scope>NUCLEOTIDE SEQUENCE [LARGE SCALE GENOMIC DNA]</scope>
    <source>
        <strain evidence="14 15">DSM 15099</strain>
    </source>
</reference>
<dbReference type="RefSeq" id="WP_104410104.1">
    <property type="nucleotide sequence ID" value="NZ_PTIS01000011.1"/>
</dbReference>
<evidence type="ECO:0000259" key="13">
    <source>
        <dbReference type="Pfam" id="PF02163"/>
    </source>
</evidence>
<evidence type="ECO:0000256" key="8">
    <source>
        <dbReference type="ARBA" id="ARBA00022833"/>
    </source>
</evidence>
<feature type="transmembrane region" description="Helical" evidence="12">
    <location>
        <begin position="147"/>
        <end position="165"/>
    </location>
</feature>
<evidence type="ECO:0000256" key="2">
    <source>
        <dbReference type="ARBA" id="ARBA00004141"/>
    </source>
</evidence>
<name>A0A2S6FWJ1_9CLOT</name>
<gene>
    <name evidence="14" type="ORF">BD821_11115</name>
</gene>
<keyword evidence="4" id="KW-0645">Protease</keyword>
<accession>A0A2S6FWJ1</accession>
<proteinExistence type="inferred from homology"/>
<evidence type="ECO:0000256" key="6">
    <source>
        <dbReference type="ARBA" id="ARBA00022723"/>
    </source>
</evidence>
<comment type="similarity">
    <text evidence="3">Belongs to the peptidase M50B family.</text>
</comment>
<keyword evidence="8" id="KW-0862">Zinc</keyword>
<protein>
    <submittedName>
        <fullName evidence="14">Stage IV sporulation protein FB</fullName>
    </submittedName>
</protein>
<keyword evidence="11 12" id="KW-0472">Membrane</keyword>
<dbReference type="PANTHER" id="PTHR39188:SF3">
    <property type="entry name" value="STAGE IV SPORULATION PROTEIN FB"/>
    <property type="match status" value="1"/>
</dbReference>
<organism evidence="14 15">
    <name type="scientific">Clostridium algidicarnis DSM 15099</name>
    <dbReference type="NCBI Taxonomy" id="1121295"/>
    <lineage>
        <taxon>Bacteria</taxon>
        <taxon>Bacillati</taxon>
        <taxon>Bacillota</taxon>
        <taxon>Clostridia</taxon>
        <taxon>Eubacteriales</taxon>
        <taxon>Clostridiaceae</taxon>
        <taxon>Clostridium</taxon>
    </lineage>
</organism>
<dbReference type="PANTHER" id="PTHR39188">
    <property type="entry name" value="MEMBRANE-ASSOCIATED ZINC METALLOPROTEASE M50B"/>
    <property type="match status" value="1"/>
</dbReference>
<feature type="transmembrane region" description="Helical" evidence="12">
    <location>
        <begin position="75"/>
        <end position="96"/>
    </location>
</feature>
<dbReference type="Pfam" id="PF02163">
    <property type="entry name" value="Peptidase_M50"/>
    <property type="match status" value="2"/>
</dbReference>
<evidence type="ECO:0000256" key="12">
    <source>
        <dbReference type="SAM" id="Phobius"/>
    </source>
</evidence>
<evidence type="ECO:0000256" key="3">
    <source>
        <dbReference type="ARBA" id="ARBA00007931"/>
    </source>
</evidence>
<dbReference type="GO" id="GO:0006508">
    <property type="term" value="P:proteolysis"/>
    <property type="evidence" value="ECO:0007669"/>
    <property type="project" value="UniProtKB-KW"/>
</dbReference>
<dbReference type="OrthoDB" id="166377at2"/>
<keyword evidence="7" id="KW-0378">Hydrolase</keyword>
<evidence type="ECO:0000313" key="15">
    <source>
        <dbReference type="Proteomes" id="UP000239863"/>
    </source>
</evidence>
<evidence type="ECO:0000256" key="5">
    <source>
        <dbReference type="ARBA" id="ARBA00022692"/>
    </source>
</evidence>
<keyword evidence="6" id="KW-0479">Metal-binding</keyword>
<dbReference type="GO" id="GO:0016020">
    <property type="term" value="C:membrane"/>
    <property type="evidence" value="ECO:0007669"/>
    <property type="project" value="UniProtKB-SubCell"/>
</dbReference>
<evidence type="ECO:0000256" key="7">
    <source>
        <dbReference type="ARBA" id="ARBA00022801"/>
    </source>
</evidence>
<dbReference type="STRING" id="37659.GCA_000703125_00157"/>
<dbReference type="EMBL" id="PTIS01000011">
    <property type="protein sequence ID" value="PPK47958.1"/>
    <property type="molecule type" value="Genomic_DNA"/>
</dbReference>
<comment type="caution">
    <text evidence="14">The sequence shown here is derived from an EMBL/GenBank/DDBJ whole genome shotgun (WGS) entry which is preliminary data.</text>
</comment>
<feature type="domain" description="Peptidase M50" evidence="13">
    <location>
        <begin position="103"/>
        <end position="155"/>
    </location>
</feature>
<evidence type="ECO:0000256" key="10">
    <source>
        <dbReference type="ARBA" id="ARBA00023049"/>
    </source>
</evidence>
<feature type="transmembrane region" description="Helical" evidence="12">
    <location>
        <begin position="12"/>
        <end position="33"/>
    </location>
</feature>
<evidence type="ECO:0000256" key="4">
    <source>
        <dbReference type="ARBA" id="ARBA00022670"/>
    </source>
</evidence>
<dbReference type="CDD" id="cd06161">
    <property type="entry name" value="S2P-M50_SpoIVFB"/>
    <property type="match status" value="1"/>
</dbReference>
<keyword evidence="10" id="KW-0482">Metalloprotease</keyword>
<evidence type="ECO:0000256" key="1">
    <source>
        <dbReference type="ARBA" id="ARBA00001947"/>
    </source>
</evidence>
<evidence type="ECO:0000256" key="11">
    <source>
        <dbReference type="ARBA" id="ARBA00023136"/>
    </source>
</evidence>
<keyword evidence="5 12" id="KW-0812">Transmembrane</keyword>
<evidence type="ECO:0000256" key="9">
    <source>
        <dbReference type="ARBA" id="ARBA00022989"/>
    </source>
</evidence>
<dbReference type="AlphaFoldDB" id="A0A2S6FWJ1"/>
<keyword evidence="9 12" id="KW-1133">Transmembrane helix</keyword>